<sequence length="155" mass="16215">MPPRRDPGVDAPARAVPRRGARWATAEVLGGVKDGAPAVLLALLPPLPPSSAFTPDTTASSTSSGHHDGASLGGASGAVDRGADGSGAKTSVLRGQVVEVLEVIFVRRHGSCANRQFRRRSTAFESVYSRDSRVVAAGSLQFPAVVRNWFEDLVL</sequence>
<evidence type="ECO:0000256" key="1">
    <source>
        <dbReference type="SAM" id="MobiDB-lite"/>
    </source>
</evidence>
<dbReference type="Proteomes" id="UP000001056">
    <property type="component" value="Unassembled WGS sequence"/>
</dbReference>
<dbReference type="HOGENOM" id="CLU_1695271_0_0_1"/>
<dbReference type="GeneID" id="4395620"/>
<accession>Q2GRN5</accession>
<feature type="region of interest" description="Disordered" evidence="1">
    <location>
        <begin position="51"/>
        <end position="88"/>
    </location>
</feature>
<evidence type="ECO:0000313" key="3">
    <source>
        <dbReference type="Proteomes" id="UP000001056"/>
    </source>
</evidence>
<reference evidence="3" key="1">
    <citation type="journal article" date="2015" name="Genome Announc.">
        <title>Draft genome sequence of the cellulolytic fungus Chaetomium globosum.</title>
        <authorList>
            <person name="Cuomo C.A."/>
            <person name="Untereiner W.A."/>
            <person name="Ma L.-J."/>
            <person name="Grabherr M."/>
            <person name="Birren B.W."/>
        </authorList>
    </citation>
    <scope>NUCLEOTIDE SEQUENCE [LARGE SCALE GENOMIC DNA]</scope>
    <source>
        <strain evidence="3">ATCC 6205 / CBS 148.51 / DSM 1962 / NBRC 6347 / NRRL 1970</strain>
    </source>
</reference>
<evidence type="ECO:0000313" key="2">
    <source>
        <dbReference type="EMBL" id="EAQ85355.1"/>
    </source>
</evidence>
<feature type="compositionally biased region" description="Polar residues" evidence="1">
    <location>
        <begin position="51"/>
        <end position="64"/>
    </location>
</feature>
<dbReference type="InParanoid" id="Q2GRN5"/>
<dbReference type="EMBL" id="CH408034">
    <property type="protein sequence ID" value="EAQ85355.1"/>
    <property type="molecule type" value="Genomic_DNA"/>
</dbReference>
<name>Q2GRN5_CHAGB</name>
<dbReference type="AlphaFoldDB" id="Q2GRN5"/>
<keyword evidence="3" id="KW-1185">Reference proteome</keyword>
<gene>
    <name evidence="2" type="ORF">CHGG_09369</name>
</gene>
<organism evidence="2 3">
    <name type="scientific">Chaetomium globosum (strain ATCC 6205 / CBS 148.51 / DSM 1962 / NBRC 6347 / NRRL 1970)</name>
    <name type="common">Soil fungus</name>
    <dbReference type="NCBI Taxonomy" id="306901"/>
    <lineage>
        <taxon>Eukaryota</taxon>
        <taxon>Fungi</taxon>
        <taxon>Dikarya</taxon>
        <taxon>Ascomycota</taxon>
        <taxon>Pezizomycotina</taxon>
        <taxon>Sordariomycetes</taxon>
        <taxon>Sordariomycetidae</taxon>
        <taxon>Sordariales</taxon>
        <taxon>Chaetomiaceae</taxon>
        <taxon>Chaetomium</taxon>
    </lineage>
</organism>
<protein>
    <submittedName>
        <fullName evidence="2">Uncharacterized protein</fullName>
    </submittedName>
</protein>
<proteinExistence type="predicted"/>
<dbReference type="RefSeq" id="XP_001227296.1">
    <property type="nucleotide sequence ID" value="XM_001227295.1"/>
</dbReference>
<dbReference type="VEuPathDB" id="FungiDB:CHGG_09369"/>